<feature type="domain" description="XdhC- CoxI" evidence="1">
    <location>
        <begin position="26"/>
        <end position="77"/>
    </location>
</feature>
<dbReference type="InterPro" id="IPR052698">
    <property type="entry name" value="MoCofactor_Util/Proc"/>
</dbReference>
<dbReference type="Pfam" id="PF02625">
    <property type="entry name" value="XdhC_CoxI"/>
    <property type="match status" value="1"/>
</dbReference>
<organism evidence="3 4">
    <name type="scientific">Qipengyuania atrilutea</name>
    <dbReference type="NCBI Taxonomy" id="2744473"/>
    <lineage>
        <taxon>Bacteria</taxon>
        <taxon>Pseudomonadati</taxon>
        <taxon>Pseudomonadota</taxon>
        <taxon>Alphaproteobacteria</taxon>
        <taxon>Sphingomonadales</taxon>
        <taxon>Erythrobacteraceae</taxon>
        <taxon>Qipengyuania</taxon>
    </lineage>
</organism>
<reference evidence="3 4" key="1">
    <citation type="submission" date="2020-06" db="EMBL/GenBank/DDBJ databases">
        <title>Altererythrobacter sp. HHU K3-1.</title>
        <authorList>
            <person name="Zhang D."/>
            <person name="Xue H."/>
        </authorList>
    </citation>
    <scope>NUCLEOTIDE SEQUENCE [LARGE SCALE GENOMIC DNA]</scope>
    <source>
        <strain evidence="3 4">HHU K3-1</strain>
    </source>
</reference>
<dbReference type="RefSeq" id="WP_176267030.1">
    <property type="nucleotide sequence ID" value="NZ_JABWGV010000002.1"/>
</dbReference>
<dbReference type="InterPro" id="IPR027051">
    <property type="entry name" value="XdhC_Rossmann_dom"/>
</dbReference>
<comment type="caution">
    <text evidence="3">The sequence shown here is derived from an EMBL/GenBank/DDBJ whole genome shotgun (WGS) entry which is preliminary data.</text>
</comment>
<dbReference type="Proteomes" id="UP000561438">
    <property type="component" value="Unassembled WGS sequence"/>
</dbReference>
<gene>
    <name evidence="3" type="ORF">HUV48_06790</name>
</gene>
<dbReference type="PANTHER" id="PTHR30388">
    <property type="entry name" value="ALDEHYDE OXIDOREDUCTASE MOLYBDENUM COFACTOR ASSEMBLY PROTEIN"/>
    <property type="match status" value="1"/>
</dbReference>
<dbReference type="InterPro" id="IPR003777">
    <property type="entry name" value="XdhC_CoxI"/>
</dbReference>
<evidence type="ECO:0000259" key="2">
    <source>
        <dbReference type="Pfam" id="PF13478"/>
    </source>
</evidence>
<dbReference type="Gene3D" id="3.40.50.720">
    <property type="entry name" value="NAD(P)-binding Rossmann-like Domain"/>
    <property type="match status" value="1"/>
</dbReference>
<sequence length="287" mass="30925">MHSVAEQVRTERDFIDPDHAALFAARAGNVGLCTIVGIDGSFSRRLGAQLAVLPDGTFVGSLSDGCLEQQLASDLAGLREPVVKRYGRGSDTIDFRLPCGGGLDILLDPKPHRQACENAVRSLIRREPAALPLPEVSPLAERRYIPALEITVFGEGPEPEAFAQIARAAGIAVRTVGKDALSLGQTPEMAKPDRWTAALLLFHDHEWELPVLHHVLAGDAFYIGAQGGENARIARTHALLGSGMSEEDIRRMQSPVGLIDACRDPHTLAVSALAEIMAAYERLRPHA</sequence>
<name>A0A850H6D0_9SPHN</name>
<accession>A0A850H6D0</accession>
<keyword evidence="4" id="KW-1185">Reference proteome</keyword>
<dbReference type="AlphaFoldDB" id="A0A850H6D0"/>
<protein>
    <submittedName>
        <fullName evidence="3">XdhC family protein</fullName>
    </submittedName>
</protein>
<evidence type="ECO:0000259" key="1">
    <source>
        <dbReference type="Pfam" id="PF02625"/>
    </source>
</evidence>
<dbReference type="PANTHER" id="PTHR30388:SF4">
    <property type="entry name" value="MOLYBDENUM COFACTOR INSERTION CHAPERONE PAOD"/>
    <property type="match status" value="1"/>
</dbReference>
<dbReference type="EMBL" id="JABWGV010000002">
    <property type="protein sequence ID" value="NVD44725.1"/>
    <property type="molecule type" value="Genomic_DNA"/>
</dbReference>
<feature type="domain" description="XdhC Rossmann" evidence="2">
    <location>
        <begin position="151"/>
        <end position="276"/>
    </location>
</feature>
<evidence type="ECO:0000313" key="4">
    <source>
        <dbReference type="Proteomes" id="UP000561438"/>
    </source>
</evidence>
<evidence type="ECO:0000313" key="3">
    <source>
        <dbReference type="EMBL" id="NVD44725.1"/>
    </source>
</evidence>
<dbReference type="Pfam" id="PF13478">
    <property type="entry name" value="XdhC_C"/>
    <property type="match status" value="1"/>
</dbReference>
<proteinExistence type="predicted"/>